<keyword evidence="1" id="KW-0812">Transmembrane</keyword>
<feature type="transmembrane region" description="Helical" evidence="1">
    <location>
        <begin position="6"/>
        <end position="21"/>
    </location>
</feature>
<organism evidence="2 3">
    <name type="scientific">Vibrio hippocampi</name>
    <dbReference type="NCBI Taxonomy" id="654686"/>
    <lineage>
        <taxon>Bacteria</taxon>
        <taxon>Pseudomonadati</taxon>
        <taxon>Pseudomonadota</taxon>
        <taxon>Gammaproteobacteria</taxon>
        <taxon>Vibrionales</taxon>
        <taxon>Vibrionaceae</taxon>
        <taxon>Vibrio</taxon>
    </lineage>
</organism>
<feature type="transmembrane region" description="Helical" evidence="1">
    <location>
        <begin position="131"/>
        <end position="154"/>
    </location>
</feature>
<dbReference type="RefSeq" id="WP_237485681.1">
    <property type="nucleotide sequence ID" value="NZ_CAKLCM010000003.1"/>
</dbReference>
<dbReference type="EMBL" id="CAKLCM010000003">
    <property type="protein sequence ID" value="CAH0528776.1"/>
    <property type="molecule type" value="Genomic_DNA"/>
</dbReference>
<feature type="transmembrane region" description="Helical" evidence="1">
    <location>
        <begin position="33"/>
        <end position="56"/>
    </location>
</feature>
<dbReference type="Proteomes" id="UP000838160">
    <property type="component" value="Unassembled WGS sequence"/>
</dbReference>
<comment type="caution">
    <text evidence="2">The sequence shown here is derived from an EMBL/GenBank/DDBJ whole genome shotgun (WGS) entry which is preliminary data.</text>
</comment>
<feature type="transmembrane region" description="Helical" evidence="1">
    <location>
        <begin position="68"/>
        <end position="85"/>
    </location>
</feature>
<sequence>MLLAQIIGGVAFVCGVIAFLQKQDLRFRIGMVIFCFIMATHFTMMGATVAAIGSLLNGTRALVSIKTQSKWVMTFFILMLLGCTLGRVQHPIELLTIIGSVAATWSMFNLQGIKMRGVIMLNSFCWLTHNLWLGSIGGSLVEATFVVANGITIYKMYKMSQSKESNSVEAN</sequence>
<name>A0ABN8DJ16_9VIBR</name>
<accession>A0ABN8DJ16</accession>
<reference evidence="2" key="1">
    <citation type="submission" date="2021-12" db="EMBL/GenBank/DDBJ databases">
        <authorList>
            <person name="Rodrigo-Torres L."/>
            <person name="Arahal R. D."/>
            <person name="Lucena T."/>
        </authorList>
    </citation>
    <scope>NUCLEOTIDE SEQUENCE</scope>
    <source>
        <strain evidence="2">CECT 8226</strain>
    </source>
</reference>
<evidence type="ECO:0000313" key="3">
    <source>
        <dbReference type="Proteomes" id="UP000838160"/>
    </source>
</evidence>
<dbReference type="InterPro" id="IPR019629">
    <property type="entry name" value="Uncharacterised_HI1736/YgjV"/>
</dbReference>
<protein>
    <submittedName>
        <fullName evidence="2">Inner membrane protein YgjV</fullName>
    </submittedName>
</protein>
<dbReference type="PIRSF" id="PIRSF011443">
    <property type="entry name" value="YgjV"/>
    <property type="match status" value="1"/>
</dbReference>
<feature type="transmembrane region" description="Helical" evidence="1">
    <location>
        <begin position="92"/>
        <end position="111"/>
    </location>
</feature>
<keyword evidence="1" id="KW-0472">Membrane</keyword>
<dbReference type="InterPro" id="IPR026267">
    <property type="entry name" value="YgjV"/>
</dbReference>
<keyword evidence="1" id="KW-1133">Transmembrane helix</keyword>
<evidence type="ECO:0000313" key="2">
    <source>
        <dbReference type="EMBL" id="CAH0528776.1"/>
    </source>
</evidence>
<dbReference type="Pfam" id="PF10688">
    <property type="entry name" value="Imp-YgjV"/>
    <property type="match status" value="1"/>
</dbReference>
<gene>
    <name evidence="2" type="primary">ygjV_1</name>
    <name evidence="2" type="ORF">VHP8226_02803</name>
</gene>
<proteinExistence type="predicted"/>
<keyword evidence="3" id="KW-1185">Reference proteome</keyword>
<evidence type="ECO:0000256" key="1">
    <source>
        <dbReference type="SAM" id="Phobius"/>
    </source>
</evidence>